<organism evidence="2 3">
    <name type="scientific">Myriangium duriaei CBS 260.36</name>
    <dbReference type="NCBI Taxonomy" id="1168546"/>
    <lineage>
        <taxon>Eukaryota</taxon>
        <taxon>Fungi</taxon>
        <taxon>Dikarya</taxon>
        <taxon>Ascomycota</taxon>
        <taxon>Pezizomycotina</taxon>
        <taxon>Dothideomycetes</taxon>
        <taxon>Dothideomycetidae</taxon>
        <taxon>Myriangiales</taxon>
        <taxon>Myriangiaceae</taxon>
        <taxon>Myriangium</taxon>
    </lineage>
</organism>
<feature type="compositionally biased region" description="Polar residues" evidence="1">
    <location>
        <begin position="27"/>
        <end position="50"/>
    </location>
</feature>
<dbReference type="Proteomes" id="UP000799439">
    <property type="component" value="Unassembled WGS sequence"/>
</dbReference>
<feature type="region of interest" description="Disordered" evidence="1">
    <location>
        <begin position="1"/>
        <end position="61"/>
    </location>
</feature>
<protein>
    <submittedName>
        <fullName evidence="2">Uncharacterized protein</fullName>
    </submittedName>
</protein>
<name>A0A9P4JCW3_9PEZI</name>
<comment type="caution">
    <text evidence="2">The sequence shown here is derived from an EMBL/GenBank/DDBJ whole genome shotgun (WGS) entry which is preliminary data.</text>
</comment>
<reference evidence="2" key="1">
    <citation type="journal article" date="2020" name="Stud. Mycol.">
        <title>101 Dothideomycetes genomes: a test case for predicting lifestyles and emergence of pathogens.</title>
        <authorList>
            <person name="Haridas S."/>
            <person name="Albert R."/>
            <person name="Binder M."/>
            <person name="Bloem J."/>
            <person name="Labutti K."/>
            <person name="Salamov A."/>
            <person name="Andreopoulos B."/>
            <person name="Baker S."/>
            <person name="Barry K."/>
            <person name="Bills G."/>
            <person name="Bluhm B."/>
            <person name="Cannon C."/>
            <person name="Castanera R."/>
            <person name="Culley D."/>
            <person name="Daum C."/>
            <person name="Ezra D."/>
            <person name="Gonzalez J."/>
            <person name="Henrissat B."/>
            <person name="Kuo A."/>
            <person name="Liang C."/>
            <person name="Lipzen A."/>
            <person name="Lutzoni F."/>
            <person name="Magnuson J."/>
            <person name="Mondo S."/>
            <person name="Nolan M."/>
            <person name="Ohm R."/>
            <person name="Pangilinan J."/>
            <person name="Park H.-J."/>
            <person name="Ramirez L."/>
            <person name="Alfaro M."/>
            <person name="Sun H."/>
            <person name="Tritt A."/>
            <person name="Yoshinaga Y."/>
            <person name="Zwiers L.-H."/>
            <person name="Turgeon B."/>
            <person name="Goodwin S."/>
            <person name="Spatafora J."/>
            <person name="Crous P."/>
            <person name="Grigoriev I."/>
        </authorList>
    </citation>
    <scope>NUCLEOTIDE SEQUENCE</scope>
    <source>
        <strain evidence="2">CBS 260.36</strain>
    </source>
</reference>
<accession>A0A9P4JCW3</accession>
<evidence type="ECO:0000313" key="2">
    <source>
        <dbReference type="EMBL" id="KAF2156693.1"/>
    </source>
</evidence>
<keyword evidence="3" id="KW-1185">Reference proteome</keyword>
<evidence type="ECO:0000313" key="3">
    <source>
        <dbReference type="Proteomes" id="UP000799439"/>
    </source>
</evidence>
<gene>
    <name evidence="2" type="ORF">K461DRAFT_2526</name>
</gene>
<proteinExistence type="predicted"/>
<sequence length="117" mass="12571">MTQGVAPSTRCRRKQQRPGLDVAPTCASESQTSRGQALLQQEAGSRNGFQGNARRGTTSRERCSPHLLTLGALESVPRDESSGKVIAWCSFVGKPWTSSPSDKAPSVHHLVTRTLVA</sequence>
<dbReference type="EMBL" id="ML996081">
    <property type="protein sequence ID" value="KAF2156693.1"/>
    <property type="molecule type" value="Genomic_DNA"/>
</dbReference>
<evidence type="ECO:0000256" key="1">
    <source>
        <dbReference type="SAM" id="MobiDB-lite"/>
    </source>
</evidence>
<dbReference type="AlphaFoldDB" id="A0A9P4JCW3"/>